<protein>
    <submittedName>
        <fullName evidence="3">Universal stress protein</fullName>
    </submittedName>
</protein>
<evidence type="ECO:0000313" key="4">
    <source>
        <dbReference type="Proteomes" id="UP000675880"/>
    </source>
</evidence>
<dbReference type="PRINTS" id="PR01438">
    <property type="entry name" value="UNVRSLSTRESS"/>
</dbReference>
<evidence type="ECO:0000256" key="1">
    <source>
        <dbReference type="ARBA" id="ARBA00008791"/>
    </source>
</evidence>
<gene>
    <name evidence="3" type="ORF">NSPZN2_40272</name>
</gene>
<dbReference type="PANTHER" id="PTHR46268">
    <property type="entry name" value="STRESS RESPONSE PROTEIN NHAX"/>
    <property type="match status" value="1"/>
</dbReference>
<comment type="similarity">
    <text evidence="1">Belongs to the universal stress protein A family.</text>
</comment>
<keyword evidence="4" id="KW-1185">Reference proteome</keyword>
<dbReference type="PANTHER" id="PTHR46268:SF6">
    <property type="entry name" value="UNIVERSAL STRESS PROTEIN UP12"/>
    <property type="match status" value="1"/>
</dbReference>
<organism evidence="3 4">
    <name type="scientific">Nitrospira defluvii</name>
    <dbReference type="NCBI Taxonomy" id="330214"/>
    <lineage>
        <taxon>Bacteria</taxon>
        <taxon>Pseudomonadati</taxon>
        <taxon>Nitrospirota</taxon>
        <taxon>Nitrospiria</taxon>
        <taxon>Nitrospirales</taxon>
        <taxon>Nitrospiraceae</taxon>
        <taxon>Nitrospira</taxon>
    </lineage>
</organism>
<name>A0ABN7LW64_9BACT</name>
<reference evidence="3 4" key="1">
    <citation type="submission" date="2021-02" db="EMBL/GenBank/DDBJ databases">
        <authorList>
            <person name="Han P."/>
        </authorList>
    </citation>
    <scope>NUCLEOTIDE SEQUENCE [LARGE SCALE GENOMIC DNA]</scope>
    <source>
        <strain evidence="3">Candidatus Nitrospira sp. ZN2</strain>
    </source>
</reference>
<accession>A0ABN7LW64</accession>
<dbReference type="InterPro" id="IPR006015">
    <property type="entry name" value="Universal_stress_UspA"/>
</dbReference>
<proteinExistence type="inferred from homology"/>
<dbReference type="InterPro" id="IPR006016">
    <property type="entry name" value="UspA"/>
</dbReference>
<evidence type="ECO:0000259" key="2">
    <source>
        <dbReference type="Pfam" id="PF00582"/>
    </source>
</evidence>
<dbReference type="SUPFAM" id="SSF52402">
    <property type="entry name" value="Adenine nucleotide alpha hydrolases-like"/>
    <property type="match status" value="1"/>
</dbReference>
<sequence>MFPSSNIATRPLFQKILVANDGSEGARKALVTAIELVQIYEADLHVVTVEECLPQHQGSVVGGELRPKPKVADYLRRVLIQAGLTATASRERLTPHLLAGHEVEAIVTFIAEHQFDLLIVGFMGHSKIFGQEWGSTSQNLTRLAPCPVLVVK</sequence>
<evidence type="ECO:0000313" key="3">
    <source>
        <dbReference type="EMBL" id="CAE6770742.1"/>
    </source>
</evidence>
<dbReference type="Gene3D" id="3.40.50.620">
    <property type="entry name" value="HUPs"/>
    <property type="match status" value="1"/>
</dbReference>
<dbReference type="CDD" id="cd00293">
    <property type="entry name" value="USP-like"/>
    <property type="match status" value="1"/>
</dbReference>
<dbReference type="Proteomes" id="UP000675880">
    <property type="component" value="Unassembled WGS sequence"/>
</dbReference>
<feature type="domain" description="UspA" evidence="2">
    <location>
        <begin position="13"/>
        <end position="152"/>
    </location>
</feature>
<comment type="caution">
    <text evidence="3">The sequence shown here is derived from an EMBL/GenBank/DDBJ whole genome shotgun (WGS) entry which is preliminary data.</text>
</comment>
<dbReference type="InterPro" id="IPR014729">
    <property type="entry name" value="Rossmann-like_a/b/a_fold"/>
</dbReference>
<dbReference type="EMBL" id="CAJNBJ010000017">
    <property type="protein sequence ID" value="CAE6770742.1"/>
    <property type="molecule type" value="Genomic_DNA"/>
</dbReference>
<dbReference type="RefSeq" id="WP_213043116.1">
    <property type="nucleotide sequence ID" value="NZ_CAJNBJ010000017.1"/>
</dbReference>
<dbReference type="Pfam" id="PF00582">
    <property type="entry name" value="Usp"/>
    <property type="match status" value="1"/>
</dbReference>